<keyword evidence="1" id="KW-0808">Transferase</keyword>
<reference evidence="4 5" key="1">
    <citation type="submission" date="2016-10" db="EMBL/GenBank/DDBJ databases">
        <authorList>
            <person name="de Groot N.N."/>
        </authorList>
    </citation>
    <scope>NUCLEOTIDE SEQUENCE [LARGE SCALE GENOMIC DNA]</scope>
    <source>
        <strain evidence="4 5">DSM 26915</strain>
    </source>
</reference>
<dbReference type="GO" id="GO:0016747">
    <property type="term" value="F:acyltransferase activity, transferring groups other than amino-acyl groups"/>
    <property type="evidence" value="ECO:0007669"/>
    <property type="project" value="InterPro"/>
</dbReference>
<dbReference type="EMBL" id="FNUZ01000004">
    <property type="protein sequence ID" value="SEG40603.1"/>
    <property type="molecule type" value="Genomic_DNA"/>
</dbReference>
<gene>
    <name evidence="4" type="ORF">SAMN04488045_2685</name>
</gene>
<dbReference type="Pfam" id="PF13673">
    <property type="entry name" value="Acetyltransf_10"/>
    <property type="match status" value="1"/>
</dbReference>
<dbReference type="Proteomes" id="UP000236752">
    <property type="component" value="Unassembled WGS sequence"/>
</dbReference>
<evidence type="ECO:0000313" key="4">
    <source>
        <dbReference type="EMBL" id="SEG40603.1"/>
    </source>
</evidence>
<dbReference type="SUPFAM" id="SSF55729">
    <property type="entry name" value="Acyl-CoA N-acyltransferases (Nat)"/>
    <property type="match status" value="1"/>
</dbReference>
<dbReference type="PANTHER" id="PTHR43877:SF2">
    <property type="entry name" value="AMINOALKYLPHOSPHONATE N-ACETYLTRANSFERASE-RELATED"/>
    <property type="match status" value="1"/>
</dbReference>
<accession>A0A1H5ZVP7</accession>
<evidence type="ECO:0000256" key="1">
    <source>
        <dbReference type="ARBA" id="ARBA00022679"/>
    </source>
</evidence>
<dbReference type="InterPro" id="IPR016181">
    <property type="entry name" value="Acyl_CoA_acyltransferase"/>
</dbReference>
<dbReference type="PROSITE" id="PS51186">
    <property type="entry name" value="GNAT"/>
    <property type="match status" value="1"/>
</dbReference>
<evidence type="ECO:0000256" key="2">
    <source>
        <dbReference type="ARBA" id="ARBA00023315"/>
    </source>
</evidence>
<evidence type="ECO:0000259" key="3">
    <source>
        <dbReference type="PROSITE" id="PS51186"/>
    </source>
</evidence>
<keyword evidence="4" id="KW-0687">Ribonucleoprotein</keyword>
<name>A0A1H5ZVP7_9RHOB</name>
<dbReference type="CDD" id="cd04301">
    <property type="entry name" value="NAT_SF"/>
    <property type="match status" value="1"/>
</dbReference>
<dbReference type="InterPro" id="IPR050832">
    <property type="entry name" value="Bact_Acetyltransf"/>
</dbReference>
<dbReference type="RefSeq" id="WP_234994769.1">
    <property type="nucleotide sequence ID" value="NZ_FNUZ01000004.1"/>
</dbReference>
<dbReference type="GO" id="GO:0005840">
    <property type="term" value="C:ribosome"/>
    <property type="evidence" value="ECO:0007669"/>
    <property type="project" value="UniProtKB-KW"/>
</dbReference>
<evidence type="ECO:0000313" key="5">
    <source>
        <dbReference type="Proteomes" id="UP000236752"/>
    </source>
</evidence>
<feature type="domain" description="N-acetyltransferase" evidence="3">
    <location>
        <begin position="6"/>
        <end position="148"/>
    </location>
</feature>
<keyword evidence="5" id="KW-1185">Reference proteome</keyword>
<dbReference type="PANTHER" id="PTHR43877">
    <property type="entry name" value="AMINOALKYLPHOSPHONATE N-ACETYLTRANSFERASE-RELATED-RELATED"/>
    <property type="match status" value="1"/>
</dbReference>
<dbReference type="Gene3D" id="3.40.630.30">
    <property type="match status" value="1"/>
</dbReference>
<protein>
    <submittedName>
        <fullName evidence="4">Ribosomal protein S18 acetylase RimI</fullName>
    </submittedName>
</protein>
<dbReference type="AlphaFoldDB" id="A0A1H5ZVP7"/>
<organism evidence="4 5">
    <name type="scientific">Thalassococcus halodurans</name>
    <dbReference type="NCBI Taxonomy" id="373675"/>
    <lineage>
        <taxon>Bacteria</taxon>
        <taxon>Pseudomonadati</taxon>
        <taxon>Pseudomonadota</taxon>
        <taxon>Alphaproteobacteria</taxon>
        <taxon>Rhodobacterales</taxon>
        <taxon>Roseobacteraceae</taxon>
        <taxon>Thalassococcus</taxon>
    </lineage>
</organism>
<sequence>MNSPAITLRPARALDAGALGAMMTEAVHDTPWKPTLHSGAEDIAHAGQMIDRGWVTVAEIEGQTAGFLAREDGYIHSLFVARDCRRAGIASTLLDTAKSACEQLTLWTFQANAAARKLYTSHNFTEVARTDGDNDEGLPDIRFQWRAERTAQ</sequence>
<keyword evidence="2" id="KW-0012">Acyltransferase</keyword>
<proteinExistence type="predicted"/>
<dbReference type="InterPro" id="IPR000182">
    <property type="entry name" value="GNAT_dom"/>
</dbReference>
<keyword evidence="4" id="KW-0689">Ribosomal protein</keyword>